<accession>A0A848DKQ0</accession>
<dbReference type="Pfam" id="PF13671">
    <property type="entry name" value="AAA_33"/>
    <property type="match status" value="1"/>
</dbReference>
<dbReference type="AlphaFoldDB" id="A0A848DKQ0"/>
<comment type="caution">
    <text evidence="1">The sequence shown here is derived from an EMBL/GenBank/DDBJ whole genome shotgun (WGS) entry which is preliminary data.</text>
</comment>
<dbReference type="EMBL" id="JAAXKZ010000059">
    <property type="protein sequence ID" value="NMH93145.1"/>
    <property type="molecule type" value="Genomic_DNA"/>
</dbReference>
<keyword evidence="1" id="KW-0067">ATP-binding</keyword>
<dbReference type="SUPFAM" id="SSF52540">
    <property type="entry name" value="P-loop containing nucleoside triphosphate hydrolases"/>
    <property type="match status" value="1"/>
</dbReference>
<dbReference type="GO" id="GO:0005524">
    <property type="term" value="F:ATP binding"/>
    <property type="evidence" value="ECO:0007669"/>
    <property type="project" value="UniProtKB-KW"/>
</dbReference>
<sequence>MTLAVAPTGPVRLSVPGRTLVLVAGIPGAGKSTLLAGVTPRPGLAVLDSQRYRDVLARRLPPGTPYRCYRPLVHLLHRLAIVRAALLGAATVLVHLPATGAVLRTAVMVLAVVTGRAAHLVWFDVDPADALCGQSERGRLVRSGSFARHARRATRVARRLRSGERPPGWADVVVLGRSAARRGLILDTDTPVDEHK</sequence>
<gene>
    <name evidence="1" type="ORF">HF519_16505</name>
</gene>
<dbReference type="InterPro" id="IPR027417">
    <property type="entry name" value="P-loop_NTPase"/>
</dbReference>
<organism evidence="1 2">
    <name type="scientific">Pseudonocardia bannensis</name>
    <dbReference type="NCBI Taxonomy" id="630973"/>
    <lineage>
        <taxon>Bacteria</taxon>
        <taxon>Bacillati</taxon>
        <taxon>Actinomycetota</taxon>
        <taxon>Actinomycetes</taxon>
        <taxon>Pseudonocardiales</taxon>
        <taxon>Pseudonocardiaceae</taxon>
        <taxon>Pseudonocardia</taxon>
    </lineage>
</organism>
<evidence type="ECO:0000313" key="1">
    <source>
        <dbReference type="EMBL" id="NMH93145.1"/>
    </source>
</evidence>
<dbReference type="Gene3D" id="3.40.50.300">
    <property type="entry name" value="P-loop containing nucleotide triphosphate hydrolases"/>
    <property type="match status" value="1"/>
</dbReference>
<dbReference type="Proteomes" id="UP000586918">
    <property type="component" value="Unassembled WGS sequence"/>
</dbReference>
<evidence type="ECO:0000313" key="2">
    <source>
        <dbReference type="Proteomes" id="UP000586918"/>
    </source>
</evidence>
<proteinExistence type="predicted"/>
<protein>
    <submittedName>
        <fullName evidence="1">ATP-binding protein</fullName>
    </submittedName>
</protein>
<name>A0A848DKQ0_9PSEU</name>
<dbReference type="RefSeq" id="WP_169413848.1">
    <property type="nucleotide sequence ID" value="NZ_JAAXKZ010000059.1"/>
</dbReference>
<reference evidence="1 2" key="1">
    <citation type="submission" date="2020-04" db="EMBL/GenBank/DDBJ databases">
        <authorList>
            <person name="Klaysubun C."/>
            <person name="Duangmal K."/>
            <person name="Lipun K."/>
        </authorList>
    </citation>
    <scope>NUCLEOTIDE SEQUENCE [LARGE SCALE GENOMIC DNA]</scope>
    <source>
        <strain evidence="1 2">DSM 45300</strain>
    </source>
</reference>
<keyword evidence="1" id="KW-0547">Nucleotide-binding</keyword>
<keyword evidence="2" id="KW-1185">Reference proteome</keyword>